<feature type="compositionally biased region" description="Low complexity" evidence="2">
    <location>
        <begin position="61"/>
        <end position="71"/>
    </location>
</feature>
<accession>A0A430L5H4</accession>
<evidence type="ECO:0000313" key="3">
    <source>
        <dbReference type="EMBL" id="RTE70991.1"/>
    </source>
</evidence>
<sequence length="486" mass="54762">MRSNPGQHQMGRMNHRGTPCPPGPPPQPLGLVKAETGSANDNITACAMAPPPHHLEVDQQSGSNGSSSGGNVTREQDLISDQELIDMLEATDTSRTQEGNVPATIEDSSVVNAEEELISGEVLQQTVAAGVDQGCQPFMEFLKDWAKQFRQHQLVAKVAELEGELKRANQQNQELGGEYRKLRARYNTANTKLGEANMKLGKALRERDEHRRLAEGSALANSAKATDDVVLEKWKILNYNIRVLAHSLAKSPPSLSLDDVAEDRLRWISPLFRKHLQDDDYREFVLQGYLWVMVHDMVFDSETQVWGGPGLVDLKILRDNLIDRIGQEDSQEQPPACQQAARWFAQGSSMLNRFWGSDMKCVRSLTNTETKRLRPFFSSPSASFDRTDKRVWDEIKAIIKCAVELDQIFMCSKAIFQIHWRDDSQKPSMRQRFNSDIMHAVCYEKDLSPKSMVQFFISPFLYKAGNADGQNYECRMLLTKGSVVCD</sequence>
<feature type="compositionally biased region" description="Pro residues" evidence="2">
    <location>
        <begin position="19"/>
        <end position="28"/>
    </location>
</feature>
<dbReference type="AlphaFoldDB" id="A0A430L5H4"/>
<dbReference type="Proteomes" id="UP000287124">
    <property type="component" value="Unassembled WGS sequence"/>
</dbReference>
<evidence type="ECO:0000256" key="1">
    <source>
        <dbReference type="SAM" id="Coils"/>
    </source>
</evidence>
<protein>
    <submittedName>
        <fullName evidence="3">Uncharacterized protein</fullName>
    </submittedName>
</protein>
<evidence type="ECO:0000313" key="4">
    <source>
        <dbReference type="Proteomes" id="UP000287124"/>
    </source>
</evidence>
<feature type="region of interest" description="Disordered" evidence="2">
    <location>
        <begin position="1"/>
        <end position="73"/>
    </location>
</feature>
<comment type="caution">
    <text evidence="3">The sequence shown here is derived from an EMBL/GenBank/DDBJ whole genome shotgun (WGS) entry which is preliminary data.</text>
</comment>
<organism evidence="3 4">
    <name type="scientific">Fusarium euwallaceae</name>
    <dbReference type="NCBI Taxonomy" id="1147111"/>
    <lineage>
        <taxon>Eukaryota</taxon>
        <taxon>Fungi</taxon>
        <taxon>Dikarya</taxon>
        <taxon>Ascomycota</taxon>
        <taxon>Pezizomycotina</taxon>
        <taxon>Sordariomycetes</taxon>
        <taxon>Hypocreomycetidae</taxon>
        <taxon>Hypocreales</taxon>
        <taxon>Nectriaceae</taxon>
        <taxon>Fusarium</taxon>
        <taxon>Fusarium solani species complex</taxon>
    </lineage>
</organism>
<proteinExistence type="predicted"/>
<name>A0A430L5H4_9HYPO</name>
<gene>
    <name evidence="3" type="ORF">BHE90_014612</name>
</gene>
<dbReference type="EMBL" id="MIKF01000408">
    <property type="protein sequence ID" value="RTE70991.1"/>
    <property type="molecule type" value="Genomic_DNA"/>
</dbReference>
<evidence type="ECO:0000256" key="2">
    <source>
        <dbReference type="SAM" id="MobiDB-lite"/>
    </source>
</evidence>
<keyword evidence="4" id="KW-1185">Reference proteome</keyword>
<reference evidence="3 4" key="1">
    <citation type="submission" date="2017-06" db="EMBL/GenBank/DDBJ databases">
        <title>Comparative genomic analysis of Ambrosia Fusariam Clade fungi.</title>
        <authorList>
            <person name="Stajich J.E."/>
            <person name="Carrillo J."/>
            <person name="Kijimoto T."/>
            <person name="Eskalen A."/>
            <person name="O'Donnell K."/>
            <person name="Kasson M."/>
        </authorList>
    </citation>
    <scope>NUCLEOTIDE SEQUENCE [LARGE SCALE GENOMIC DNA]</scope>
    <source>
        <strain evidence="3 4">UCR1854</strain>
    </source>
</reference>
<keyword evidence="1" id="KW-0175">Coiled coil</keyword>
<feature type="coiled-coil region" evidence="1">
    <location>
        <begin position="151"/>
        <end position="185"/>
    </location>
</feature>